<dbReference type="Gene3D" id="3.40.50.720">
    <property type="entry name" value="NAD(P)-binding Rossmann-like Domain"/>
    <property type="match status" value="1"/>
</dbReference>
<keyword evidence="5" id="KW-1185">Reference proteome</keyword>
<dbReference type="InterPro" id="IPR023631">
    <property type="entry name" value="Amidase_dom"/>
</dbReference>
<dbReference type="RefSeq" id="WP_393170375.1">
    <property type="nucleotide sequence ID" value="NZ_JBICRM010000018.1"/>
</dbReference>
<dbReference type="PANTHER" id="PTHR11895">
    <property type="entry name" value="TRANSAMIDASE"/>
    <property type="match status" value="1"/>
</dbReference>
<evidence type="ECO:0000259" key="3">
    <source>
        <dbReference type="Pfam" id="PF02558"/>
    </source>
</evidence>
<dbReference type="EMBL" id="JBICRM010000018">
    <property type="protein sequence ID" value="MFG1707015.1"/>
    <property type="molecule type" value="Genomic_DNA"/>
</dbReference>
<reference evidence="4 5" key="1">
    <citation type="submission" date="2024-10" db="EMBL/GenBank/DDBJ databases">
        <authorList>
            <person name="Topkara A.R."/>
            <person name="Saygin H."/>
        </authorList>
    </citation>
    <scope>NUCLEOTIDE SEQUENCE [LARGE SCALE GENOMIC DNA]</scope>
    <source>
        <strain evidence="4 5">M3C6</strain>
    </source>
</reference>
<gene>
    <name evidence="4" type="ORF">ACFLIM_27855</name>
</gene>
<dbReference type="Pfam" id="PF02558">
    <property type="entry name" value="ApbA"/>
    <property type="match status" value="1"/>
</dbReference>
<evidence type="ECO:0000259" key="2">
    <source>
        <dbReference type="Pfam" id="PF01425"/>
    </source>
</evidence>
<dbReference type="PANTHER" id="PTHR11895:SF7">
    <property type="entry name" value="GLUTAMYL-TRNA(GLN) AMIDOTRANSFERASE SUBUNIT A, MITOCHONDRIAL"/>
    <property type="match status" value="1"/>
</dbReference>
<evidence type="ECO:0000313" key="4">
    <source>
        <dbReference type="EMBL" id="MFG1707015.1"/>
    </source>
</evidence>
<dbReference type="InterPro" id="IPR020556">
    <property type="entry name" value="Amidase_CS"/>
</dbReference>
<proteinExistence type="inferred from homology"/>
<name>A0ABW7AI21_9ACTN</name>
<accession>A0ABW7AI21</accession>
<dbReference type="Gene3D" id="1.10.1040.10">
    <property type="entry name" value="N-(1-d-carboxylethyl)-l-norvaline Dehydrogenase, domain 2"/>
    <property type="match status" value="1"/>
</dbReference>
<dbReference type="InterPro" id="IPR036928">
    <property type="entry name" value="AS_sf"/>
</dbReference>
<dbReference type="Gene3D" id="3.90.1300.10">
    <property type="entry name" value="Amidase signature (AS) domain"/>
    <property type="match status" value="1"/>
</dbReference>
<dbReference type="InterPro" id="IPR036291">
    <property type="entry name" value="NAD(P)-bd_dom_sf"/>
</dbReference>
<comment type="caution">
    <text evidence="4">The sequence shown here is derived from an EMBL/GenBank/DDBJ whole genome shotgun (WGS) entry which is preliminary data.</text>
</comment>
<dbReference type="InterPro" id="IPR013332">
    <property type="entry name" value="KPR_N"/>
</dbReference>
<dbReference type="SUPFAM" id="SSF51735">
    <property type="entry name" value="NAD(P)-binding Rossmann-fold domains"/>
    <property type="match status" value="1"/>
</dbReference>
<feature type="domain" description="Amidase" evidence="2">
    <location>
        <begin position="333"/>
        <end position="697"/>
    </location>
</feature>
<protein>
    <submittedName>
        <fullName evidence="4">Amidase family protein</fullName>
    </submittedName>
</protein>
<dbReference type="InterPro" id="IPR013328">
    <property type="entry name" value="6PGD_dom2"/>
</dbReference>
<organism evidence="4 5">
    <name type="scientific">Nonomuraea marmarensis</name>
    <dbReference type="NCBI Taxonomy" id="3351344"/>
    <lineage>
        <taxon>Bacteria</taxon>
        <taxon>Bacillati</taxon>
        <taxon>Actinomycetota</taxon>
        <taxon>Actinomycetes</taxon>
        <taxon>Streptosporangiales</taxon>
        <taxon>Streptosporangiaceae</taxon>
        <taxon>Nonomuraea</taxon>
    </lineage>
</organism>
<dbReference type="PROSITE" id="PS00571">
    <property type="entry name" value="AMIDASES"/>
    <property type="match status" value="1"/>
</dbReference>
<dbReference type="Pfam" id="PF01425">
    <property type="entry name" value="Amidase"/>
    <property type="match status" value="1"/>
</dbReference>
<evidence type="ECO:0000256" key="1">
    <source>
        <dbReference type="ARBA" id="ARBA00009199"/>
    </source>
</evidence>
<dbReference type="Proteomes" id="UP001603978">
    <property type="component" value="Unassembled WGS sequence"/>
</dbReference>
<feature type="domain" description="Ketopantoate reductase N-terminal" evidence="3">
    <location>
        <begin position="4"/>
        <end position="149"/>
    </location>
</feature>
<sequence length="717" mass="74405">MQLTIIGAGAIGGTIGAHMIRAGHDVLLCDADPAHVEAINRDGLSVEGPVENFTVAARAVTPDDLPGRLRHVAIAVKSHHTASAAELVRDRLDPDGYLVSFQNGLTADTLSAVVGPDRLLVSFVNFGADVLAPGRIMQGNIGTFRVGEPAGGEITPRVRELVEALPYAEATGNIMGFLWGKEAYGAMLYAGAVSDLSIADSLEAPEWRPLMLGIAREVLAQSPVQPEGFDGFEPDDLEGSLARLVTFNRGSAKSHSGIYRDLMVRKRKTEVDDLLHDLAGPLTTCTGEIIKAIERGERTCEVANLELLAAYERAERLGRPLNAVVELFHAPLRAPGGPLHGVQVAVKDLIDIAGHPRGNGNPHAMRAEPATADAPVVEALRAAGADVFAATSLLEYAAGATHPDVPEAMNPFDPFRTAGGSSGGSAALVGVGACAVALGTDTGGSIRIPAHYCAIVGFKPSHGALPLDGVEPLAPTLDHVGLLARDVATTTEVFSALSGGEPARAPAGGAGALRIGVVSGQLDRAEMQPDVAAAIRASIDALRAAGCSITEVDGSAFDALDKTFSGILLFEAWREHGARVSADPGHYGPETLRLLRSGAEVSEDDYRAAMAERERLLPAVAEVYADIDVLLTPAAPFVAPVTTPPVDTPEGAAEGLFTAVHNLTGGPALVLPCGWSADGLPIGLQLSSPRGTDMELLAMAGHVESALAVESRTPAVH</sequence>
<comment type="similarity">
    <text evidence="1">Belongs to the amidase family.</text>
</comment>
<dbReference type="InterPro" id="IPR000120">
    <property type="entry name" value="Amidase"/>
</dbReference>
<dbReference type="SUPFAM" id="SSF75304">
    <property type="entry name" value="Amidase signature (AS) enzymes"/>
    <property type="match status" value="1"/>
</dbReference>
<evidence type="ECO:0000313" key="5">
    <source>
        <dbReference type="Proteomes" id="UP001603978"/>
    </source>
</evidence>